<dbReference type="Gene3D" id="3.40.630.10">
    <property type="entry name" value="Zn peptidases"/>
    <property type="match status" value="1"/>
</dbReference>
<dbReference type="SUPFAM" id="SSF53187">
    <property type="entry name" value="Zn-dependent exopeptidases"/>
    <property type="match status" value="1"/>
</dbReference>
<dbReference type="Pfam" id="PF01546">
    <property type="entry name" value="Peptidase_M20"/>
    <property type="match status" value="1"/>
</dbReference>
<accession>A0A9X4RUK0</accession>
<dbReference type="PIRSF" id="PIRSF005962">
    <property type="entry name" value="Pept_M20D_amidohydro"/>
    <property type="match status" value="1"/>
</dbReference>
<dbReference type="InterPro" id="IPR017439">
    <property type="entry name" value="Amidohydrolase"/>
</dbReference>
<dbReference type="GO" id="GO:0050118">
    <property type="term" value="F:N-acetyldiaminopimelate deacetylase activity"/>
    <property type="evidence" value="ECO:0007669"/>
    <property type="project" value="UniProtKB-ARBA"/>
</dbReference>
<dbReference type="CDD" id="cd05666">
    <property type="entry name" value="M20_Acy1-like"/>
    <property type="match status" value="1"/>
</dbReference>
<dbReference type="InterPro" id="IPR036264">
    <property type="entry name" value="Bact_exopeptidase_dim_dom"/>
</dbReference>
<keyword evidence="1" id="KW-0378">Hydrolase</keyword>
<evidence type="ECO:0000313" key="4">
    <source>
        <dbReference type="EMBL" id="MDG4946228.1"/>
    </source>
</evidence>
<evidence type="ECO:0000313" key="5">
    <source>
        <dbReference type="Proteomes" id="UP001152599"/>
    </source>
</evidence>
<dbReference type="SUPFAM" id="SSF55031">
    <property type="entry name" value="Bacterial exopeptidase dimerisation domain"/>
    <property type="match status" value="1"/>
</dbReference>
<feature type="binding site" evidence="2">
    <location>
        <position position="360"/>
    </location>
    <ligand>
        <name>Mn(2+)</name>
        <dbReference type="ChEBI" id="CHEBI:29035"/>
        <label>2</label>
    </ligand>
</feature>
<dbReference type="RefSeq" id="WP_304420698.1">
    <property type="nucleotide sequence ID" value="NZ_JANCMU010000003.1"/>
</dbReference>
<comment type="caution">
    <text evidence="4">The sequence shown here is derived from an EMBL/GenBank/DDBJ whole genome shotgun (WGS) entry which is preliminary data.</text>
</comment>
<gene>
    <name evidence="4" type="ORF">NMK71_07370</name>
</gene>
<dbReference type="EMBL" id="JANCMU010000003">
    <property type="protein sequence ID" value="MDG4946228.1"/>
    <property type="molecule type" value="Genomic_DNA"/>
</dbReference>
<dbReference type="Gene3D" id="3.30.70.360">
    <property type="match status" value="1"/>
</dbReference>
<sequence>MNTKLIETLKTRLPELKQWQESMHQSPELSMQEENTSKFIAEKLKSFGEFEVVEGVGKYGIVATLKNGNSSKSIGIRADFDALPIQEDNNLAYKSTKDGVAHLCGHDGHTAMALGAAKYLAETKNFDGTVHFIFQPGEETMQGAPAMIEDGLFERFPMDEVYALHNMPTGEFGKFIFREGETMAAVDNWEIEIEGKGSHGAIPELGIDPIVCASSLVMALQSIVSRNVSPWKECVVNVGAFNAGTAGNIIPQKAHLKLSIRNMDSENRKMVLKRIKTITKAQAEAFGCTYSIKEGVIGSVLVNSPEQTRKALEIAKNTFGKEKVTDQDFAFMGSEDFAFMLEKKPGNYVMLGNGDGYMLHHPKYQFNQDLLPIGAAYWVALTEQLLKK</sequence>
<feature type="domain" description="Peptidase M20 dimerisation" evidence="3">
    <location>
        <begin position="189"/>
        <end position="283"/>
    </location>
</feature>
<feature type="binding site" evidence="2">
    <location>
        <position position="104"/>
    </location>
    <ligand>
        <name>Mn(2+)</name>
        <dbReference type="ChEBI" id="CHEBI:29035"/>
        <label>2</label>
    </ligand>
</feature>
<dbReference type="Proteomes" id="UP001152599">
    <property type="component" value="Unassembled WGS sequence"/>
</dbReference>
<evidence type="ECO:0000256" key="1">
    <source>
        <dbReference type="ARBA" id="ARBA00022801"/>
    </source>
</evidence>
<keyword evidence="5" id="KW-1185">Reference proteome</keyword>
<keyword evidence="2" id="KW-0479">Metal-binding</keyword>
<organism evidence="4 5">
    <name type="scientific">Profundicola chukchiensis</name>
    <dbReference type="NCBI Taxonomy" id="2961959"/>
    <lineage>
        <taxon>Bacteria</taxon>
        <taxon>Pseudomonadati</taxon>
        <taxon>Bacteroidota</taxon>
        <taxon>Flavobacteriia</taxon>
        <taxon>Flavobacteriales</taxon>
        <taxon>Weeksellaceae</taxon>
        <taxon>Profundicola</taxon>
    </lineage>
</organism>
<dbReference type="NCBIfam" id="TIGR01891">
    <property type="entry name" value="amidohydrolases"/>
    <property type="match status" value="1"/>
</dbReference>
<dbReference type="GO" id="GO:0019877">
    <property type="term" value="P:diaminopimelate biosynthetic process"/>
    <property type="evidence" value="ECO:0007669"/>
    <property type="project" value="UniProtKB-ARBA"/>
</dbReference>
<dbReference type="PANTHER" id="PTHR11014">
    <property type="entry name" value="PEPTIDASE M20 FAMILY MEMBER"/>
    <property type="match status" value="1"/>
</dbReference>
<evidence type="ECO:0000259" key="3">
    <source>
        <dbReference type="Pfam" id="PF07687"/>
    </source>
</evidence>
<keyword evidence="2" id="KW-0464">Manganese</keyword>
<dbReference type="AlphaFoldDB" id="A0A9X4RUK0"/>
<dbReference type="GO" id="GO:0046872">
    <property type="term" value="F:metal ion binding"/>
    <property type="evidence" value="ECO:0007669"/>
    <property type="project" value="UniProtKB-KW"/>
</dbReference>
<dbReference type="Pfam" id="PF07687">
    <property type="entry name" value="M20_dimer"/>
    <property type="match status" value="1"/>
</dbReference>
<dbReference type="InterPro" id="IPR002933">
    <property type="entry name" value="Peptidase_M20"/>
</dbReference>
<feature type="binding site" evidence="2">
    <location>
        <position position="165"/>
    </location>
    <ligand>
        <name>Mn(2+)</name>
        <dbReference type="ChEBI" id="CHEBI:29035"/>
        <label>2</label>
    </ligand>
</feature>
<proteinExistence type="predicted"/>
<dbReference type="InterPro" id="IPR011650">
    <property type="entry name" value="Peptidase_M20_dimer"/>
</dbReference>
<feature type="binding site" evidence="2">
    <location>
        <position position="139"/>
    </location>
    <ligand>
        <name>Mn(2+)</name>
        <dbReference type="ChEBI" id="CHEBI:29035"/>
        <label>2</label>
    </ligand>
</feature>
<protein>
    <submittedName>
        <fullName evidence="4">M20 family metallopeptidase</fullName>
    </submittedName>
</protein>
<feature type="binding site" evidence="2">
    <location>
        <position position="106"/>
    </location>
    <ligand>
        <name>Mn(2+)</name>
        <dbReference type="ChEBI" id="CHEBI:29035"/>
        <label>2</label>
    </ligand>
</feature>
<reference evidence="4" key="1">
    <citation type="submission" date="2022-07" db="EMBL/GenBank/DDBJ databases">
        <title>Description and genome-wide analysis of Profundicola chukchiensis gen. nov., sp. nov., marine bacteria isolated from bottom sediments of the Chukchi Sea.</title>
        <authorList>
            <person name="Romanenko L."/>
            <person name="Otstavnykh N."/>
            <person name="Kurilenko V."/>
            <person name="Eremeev V."/>
            <person name="Velansky P."/>
            <person name="Mikhailov V."/>
            <person name="Isaeva M."/>
        </authorList>
    </citation>
    <scope>NUCLEOTIDE SEQUENCE</scope>
    <source>
        <strain evidence="4">KMM 9713</strain>
    </source>
</reference>
<dbReference type="PANTHER" id="PTHR11014:SF63">
    <property type="entry name" value="METALLOPEPTIDASE, PUTATIVE (AFU_ORTHOLOGUE AFUA_6G09600)-RELATED"/>
    <property type="match status" value="1"/>
</dbReference>
<dbReference type="FunFam" id="3.30.70.360:FF:000001">
    <property type="entry name" value="N-acetyldiaminopimelate deacetylase"/>
    <property type="match status" value="1"/>
</dbReference>
<evidence type="ECO:0000256" key="2">
    <source>
        <dbReference type="PIRSR" id="PIRSR005962-1"/>
    </source>
</evidence>
<name>A0A9X4RUK0_9FLAO</name>
<comment type="cofactor">
    <cofactor evidence="2">
        <name>Mn(2+)</name>
        <dbReference type="ChEBI" id="CHEBI:29035"/>
    </cofactor>
    <text evidence="2">The Mn(2+) ion enhances activity.</text>
</comment>